<comment type="similarity">
    <text evidence="1">Belongs to the type-I restriction system S methylase family.</text>
</comment>
<feature type="domain" description="Type I restriction modification DNA specificity" evidence="4">
    <location>
        <begin position="211"/>
        <end position="361"/>
    </location>
</feature>
<dbReference type="Proteomes" id="UP000195321">
    <property type="component" value="Unassembled WGS sequence"/>
</dbReference>
<accession>A0A1Y3M784</accession>
<dbReference type="Pfam" id="PF01420">
    <property type="entry name" value="Methylase_S"/>
    <property type="match status" value="2"/>
</dbReference>
<dbReference type="GO" id="GO:0003677">
    <property type="term" value="F:DNA binding"/>
    <property type="evidence" value="ECO:0007669"/>
    <property type="project" value="UniProtKB-KW"/>
</dbReference>
<dbReference type="InterPro" id="IPR044946">
    <property type="entry name" value="Restrct_endonuc_typeI_TRD_sf"/>
</dbReference>
<dbReference type="PANTHER" id="PTHR30408">
    <property type="entry name" value="TYPE-1 RESTRICTION ENZYME ECOKI SPECIFICITY PROTEIN"/>
    <property type="match status" value="1"/>
</dbReference>
<keyword evidence="2" id="KW-0680">Restriction system</keyword>
<evidence type="ECO:0000313" key="5">
    <source>
        <dbReference type="EMBL" id="OUM46305.1"/>
    </source>
</evidence>
<dbReference type="GO" id="GO:0009307">
    <property type="term" value="P:DNA restriction-modification system"/>
    <property type="evidence" value="ECO:0007669"/>
    <property type="project" value="UniProtKB-KW"/>
</dbReference>
<evidence type="ECO:0000313" key="6">
    <source>
        <dbReference type="Proteomes" id="UP000195321"/>
    </source>
</evidence>
<dbReference type="RefSeq" id="WP_140386107.1">
    <property type="nucleotide sequence ID" value="NZ_JBALMA010000668.1"/>
</dbReference>
<name>A0A1Y3M784_9BACI</name>
<dbReference type="SUPFAM" id="SSF116734">
    <property type="entry name" value="DNA methylase specificity domain"/>
    <property type="match status" value="2"/>
</dbReference>
<dbReference type="InterPro" id="IPR052021">
    <property type="entry name" value="Type-I_RS_S_subunit"/>
</dbReference>
<dbReference type="InterPro" id="IPR000055">
    <property type="entry name" value="Restrct_endonuc_typeI_TRD"/>
</dbReference>
<dbReference type="PANTHER" id="PTHR30408:SF12">
    <property type="entry name" value="TYPE I RESTRICTION ENZYME MJAVIII SPECIFICITY SUBUNIT"/>
    <property type="match status" value="1"/>
</dbReference>
<dbReference type="EMBL" id="MWPX01000051">
    <property type="protein sequence ID" value="OUM46305.1"/>
    <property type="molecule type" value="Genomic_DNA"/>
</dbReference>
<evidence type="ECO:0000256" key="3">
    <source>
        <dbReference type="ARBA" id="ARBA00023125"/>
    </source>
</evidence>
<gene>
    <name evidence="5" type="ORF">BW425_24485</name>
</gene>
<evidence type="ECO:0000256" key="2">
    <source>
        <dbReference type="ARBA" id="ARBA00022747"/>
    </source>
</evidence>
<dbReference type="CDD" id="cd17288">
    <property type="entry name" value="RMtype1_S_LlaAI06ORF1089P_TRD1-CR1_like"/>
    <property type="match status" value="1"/>
</dbReference>
<sequence length="373" mass="43212">MYQLDKIISPSSHYKLKDIVERVVNPVEVIPEKKYTQIGIRSHGKGIFIKEGVTGKELGNKRVYWIEPNCFIVNIVFAWERAVARTTSNLNGLVASHRFPMYKLDDTKVDLDYFTRLFLTKRGQTLLELASPGGAGRNKTLGQKEFLNSEIILPNIRIQKFISSFLEKLDNKIHLQQVKIDLLKEQKKGYMQKIFSQELRFKDEDEQELPKWELKTLGDVIKVNSGRDYKHLNSGNIPVYGTGGYMLSVDKSLSDEDAIGIGRKGTINQPQKLIAPFWTVDTLFYCTSKKSNDLDFIYTLFQFINWEKYNESTGVPSLSKKIIETIEYAIPCYEEQKKIGAFFKKNDERIFLELEKLTELQNQKQAFMQQMFI</sequence>
<evidence type="ECO:0000259" key="4">
    <source>
        <dbReference type="Pfam" id="PF01420"/>
    </source>
</evidence>
<dbReference type="Gene3D" id="3.90.220.20">
    <property type="entry name" value="DNA methylase specificity domains"/>
    <property type="match status" value="2"/>
</dbReference>
<feature type="domain" description="Type I restriction modification DNA specificity" evidence="4">
    <location>
        <begin position="92"/>
        <end position="183"/>
    </location>
</feature>
<reference evidence="5 6" key="1">
    <citation type="submission" date="2017-02" db="EMBL/GenBank/DDBJ databases">
        <title>Bacillus pseudomycoides isolate FSL K6-0042.</title>
        <authorList>
            <person name="Kovac J."/>
        </authorList>
    </citation>
    <scope>NUCLEOTIDE SEQUENCE [LARGE SCALE GENOMIC DNA]</scope>
    <source>
        <strain evidence="5 6">FSL K6-0042</strain>
    </source>
</reference>
<organism evidence="5 6">
    <name type="scientific">Bacillus pseudomycoides</name>
    <dbReference type="NCBI Taxonomy" id="64104"/>
    <lineage>
        <taxon>Bacteria</taxon>
        <taxon>Bacillati</taxon>
        <taxon>Bacillota</taxon>
        <taxon>Bacilli</taxon>
        <taxon>Bacillales</taxon>
        <taxon>Bacillaceae</taxon>
        <taxon>Bacillus</taxon>
        <taxon>Bacillus cereus group</taxon>
    </lineage>
</organism>
<dbReference type="Gene3D" id="1.10.287.1120">
    <property type="entry name" value="Bipartite methylase S protein"/>
    <property type="match status" value="1"/>
</dbReference>
<comment type="caution">
    <text evidence="5">The sequence shown here is derived from an EMBL/GenBank/DDBJ whole genome shotgun (WGS) entry which is preliminary data.</text>
</comment>
<keyword evidence="3" id="KW-0238">DNA-binding</keyword>
<dbReference type="AlphaFoldDB" id="A0A1Y3M784"/>
<evidence type="ECO:0000256" key="1">
    <source>
        <dbReference type="ARBA" id="ARBA00010923"/>
    </source>
</evidence>
<proteinExistence type="inferred from homology"/>
<protein>
    <recommendedName>
        <fullName evidence="4">Type I restriction modification DNA specificity domain-containing protein</fullName>
    </recommendedName>
</protein>